<proteinExistence type="predicted"/>
<feature type="region of interest" description="Disordered" evidence="1">
    <location>
        <begin position="1"/>
        <end position="22"/>
    </location>
</feature>
<keyword evidence="5" id="KW-1185">Reference proteome</keyword>
<evidence type="ECO:0000259" key="3">
    <source>
        <dbReference type="Pfam" id="PF17172"/>
    </source>
</evidence>
<feature type="compositionally biased region" description="Basic and acidic residues" evidence="1">
    <location>
        <begin position="1"/>
        <end position="18"/>
    </location>
</feature>
<dbReference type="OrthoDB" id="198787at2759"/>
<dbReference type="GO" id="GO:0007005">
    <property type="term" value="P:mitochondrion organization"/>
    <property type="evidence" value="ECO:0007669"/>
    <property type="project" value="TreeGrafter"/>
</dbReference>
<dbReference type="Pfam" id="PF17171">
    <property type="entry name" value="GST_C_6"/>
    <property type="match status" value="1"/>
</dbReference>
<name>A0A9P4JZA1_9PLEO</name>
<dbReference type="Proteomes" id="UP000800093">
    <property type="component" value="Unassembled WGS sequence"/>
</dbReference>
<evidence type="ECO:0008006" key="6">
    <source>
        <dbReference type="Google" id="ProtNLM"/>
    </source>
</evidence>
<sequence length="303" mass="34565">MPPDNPERNENTQNERRHQTSRNIFAIPAPIKRLFDRFPLLTYPANELPLRAPRNRQDSVLYVFTTDDGAATDAPSYNPACLKWQTYLKFSNINFRTASANNHASPTGSLPFLLPASADLMKPTQPISSGKLQKWAMKNSPSAIEEPSDLRYEAYLSLLDHKIRRAWLYTVYLSSNSTCLAEPLYIIPTSSNPFVRLAISHELRRAAESELLKFSAVINSEMIYQEAEEAFASLEMLLGENTWFFKAERPSLFDASIFSYTHLLLDKNLGKGWQDCRLRDAVLQRESLVAHRSRILTSYFPKA</sequence>
<dbReference type="Pfam" id="PF10806">
    <property type="entry name" value="SAM35"/>
    <property type="match status" value="1"/>
</dbReference>
<comment type="caution">
    <text evidence="4">The sequence shown here is derived from an EMBL/GenBank/DDBJ whole genome shotgun (WGS) entry which is preliminary data.</text>
</comment>
<accession>A0A9P4JZA1</accession>
<evidence type="ECO:0000313" key="4">
    <source>
        <dbReference type="EMBL" id="KAF2259298.1"/>
    </source>
</evidence>
<dbReference type="Pfam" id="PF17172">
    <property type="entry name" value="GST_N_4"/>
    <property type="match status" value="1"/>
</dbReference>
<dbReference type="PANTHER" id="PTHR12289:SF44">
    <property type="entry name" value="OUTER MEMBRANE PROTEIN (SAM35), PUTATIVE (AFU_ORTHOLOGUE AFUA_1G13180)-RELATED"/>
    <property type="match status" value="1"/>
</dbReference>
<dbReference type="AlphaFoldDB" id="A0A9P4JZA1"/>
<reference evidence="5" key="1">
    <citation type="journal article" date="2020" name="Stud. Mycol.">
        <title>101 Dothideomycetes genomes: A test case for predicting lifestyles and emergence of pathogens.</title>
        <authorList>
            <person name="Haridas S."/>
            <person name="Albert R."/>
            <person name="Binder M."/>
            <person name="Bloem J."/>
            <person name="LaButti K."/>
            <person name="Salamov A."/>
            <person name="Andreopoulos B."/>
            <person name="Baker S."/>
            <person name="Barry K."/>
            <person name="Bills G."/>
            <person name="Bluhm B."/>
            <person name="Cannon C."/>
            <person name="Castanera R."/>
            <person name="Culley D."/>
            <person name="Daum C."/>
            <person name="Ezra D."/>
            <person name="Gonzalez J."/>
            <person name="Henrissat B."/>
            <person name="Kuo A."/>
            <person name="Liang C."/>
            <person name="Lipzen A."/>
            <person name="Lutzoni F."/>
            <person name="Magnuson J."/>
            <person name="Mondo S."/>
            <person name="Nolan M."/>
            <person name="Ohm R."/>
            <person name="Pangilinan J."/>
            <person name="Park H.-J."/>
            <person name="Ramirez L."/>
            <person name="Alfaro M."/>
            <person name="Sun H."/>
            <person name="Tritt A."/>
            <person name="Yoshinaga Y."/>
            <person name="Zwiers L.-H."/>
            <person name="Turgeon B."/>
            <person name="Goodwin S."/>
            <person name="Spatafora J."/>
            <person name="Crous P."/>
            <person name="Grigoriev I."/>
        </authorList>
    </citation>
    <scope>NUCLEOTIDE SEQUENCE [LARGE SCALE GENOMIC DNA]</scope>
    <source>
        <strain evidence="5">CBS 304.66</strain>
    </source>
</reference>
<dbReference type="InterPro" id="IPR021211">
    <property type="entry name" value="SAM35"/>
</dbReference>
<organism evidence="4 5">
    <name type="scientific">Lojkania enalia</name>
    <dbReference type="NCBI Taxonomy" id="147567"/>
    <lineage>
        <taxon>Eukaryota</taxon>
        <taxon>Fungi</taxon>
        <taxon>Dikarya</taxon>
        <taxon>Ascomycota</taxon>
        <taxon>Pezizomycotina</taxon>
        <taxon>Dothideomycetes</taxon>
        <taxon>Pleosporomycetidae</taxon>
        <taxon>Pleosporales</taxon>
        <taxon>Pleosporales incertae sedis</taxon>
        <taxon>Lojkania</taxon>
    </lineage>
</organism>
<feature type="domain" description="Thioredoxin-like fold" evidence="3">
    <location>
        <begin position="79"/>
        <end position="175"/>
    </location>
</feature>
<feature type="domain" description="Metaxin glutathione S-transferase" evidence="2">
    <location>
        <begin position="227"/>
        <end position="295"/>
    </location>
</feature>
<evidence type="ECO:0000256" key="1">
    <source>
        <dbReference type="SAM" id="MobiDB-lite"/>
    </source>
</evidence>
<protein>
    <recommendedName>
        <fullName evidence="6">Mitochondrial outer membrane protein</fullName>
    </recommendedName>
</protein>
<dbReference type="InterPro" id="IPR050931">
    <property type="entry name" value="Mito_Protein_Transport_Metaxin"/>
</dbReference>
<dbReference type="EMBL" id="ML986713">
    <property type="protein sequence ID" value="KAF2259298.1"/>
    <property type="molecule type" value="Genomic_DNA"/>
</dbReference>
<dbReference type="GO" id="GO:0001401">
    <property type="term" value="C:SAM complex"/>
    <property type="evidence" value="ECO:0007669"/>
    <property type="project" value="TreeGrafter"/>
</dbReference>
<dbReference type="PANTHER" id="PTHR12289">
    <property type="entry name" value="METAXIN RELATED"/>
    <property type="match status" value="1"/>
</dbReference>
<dbReference type="InterPro" id="IPR012336">
    <property type="entry name" value="Thioredoxin-like_fold"/>
</dbReference>
<evidence type="ECO:0000313" key="5">
    <source>
        <dbReference type="Proteomes" id="UP000800093"/>
    </source>
</evidence>
<evidence type="ECO:0000259" key="2">
    <source>
        <dbReference type="Pfam" id="PF17171"/>
    </source>
</evidence>
<dbReference type="InterPro" id="IPR033468">
    <property type="entry name" value="Metaxin_GST"/>
</dbReference>
<gene>
    <name evidence="4" type="ORF">CC78DRAFT_475904</name>
</gene>